<gene>
    <name evidence="1" type="ORF">LCGC14_1324980</name>
</gene>
<dbReference type="EMBL" id="LAZR01007944">
    <property type="protein sequence ID" value="KKM81909.1"/>
    <property type="molecule type" value="Genomic_DNA"/>
</dbReference>
<accession>A0A0F9KIH0</accession>
<sequence length="89" mass="10727">MEKVQNQEFFHIQRKNSPKIWNIGDRFIIGNEFNNFYGQFFKYCPWYSKNNSNYPINQVINGLLDHYEKGNPIRSEINGLQISIIIFFF</sequence>
<evidence type="ECO:0000313" key="1">
    <source>
        <dbReference type="EMBL" id="KKM81909.1"/>
    </source>
</evidence>
<comment type="caution">
    <text evidence="1">The sequence shown here is derived from an EMBL/GenBank/DDBJ whole genome shotgun (WGS) entry which is preliminary data.</text>
</comment>
<name>A0A0F9KIH0_9ZZZZ</name>
<reference evidence="1" key="1">
    <citation type="journal article" date="2015" name="Nature">
        <title>Complex archaea that bridge the gap between prokaryotes and eukaryotes.</title>
        <authorList>
            <person name="Spang A."/>
            <person name="Saw J.H."/>
            <person name="Jorgensen S.L."/>
            <person name="Zaremba-Niedzwiedzka K."/>
            <person name="Martijn J."/>
            <person name="Lind A.E."/>
            <person name="van Eijk R."/>
            <person name="Schleper C."/>
            <person name="Guy L."/>
            <person name="Ettema T.J."/>
        </authorList>
    </citation>
    <scope>NUCLEOTIDE SEQUENCE</scope>
</reference>
<protein>
    <submittedName>
        <fullName evidence="1">Uncharacterized protein</fullName>
    </submittedName>
</protein>
<proteinExistence type="predicted"/>
<organism evidence="1">
    <name type="scientific">marine sediment metagenome</name>
    <dbReference type="NCBI Taxonomy" id="412755"/>
    <lineage>
        <taxon>unclassified sequences</taxon>
        <taxon>metagenomes</taxon>
        <taxon>ecological metagenomes</taxon>
    </lineage>
</organism>
<dbReference type="AlphaFoldDB" id="A0A0F9KIH0"/>